<proteinExistence type="predicted"/>
<evidence type="ECO:0000256" key="1">
    <source>
        <dbReference type="SAM" id="MobiDB-lite"/>
    </source>
</evidence>
<evidence type="ECO:0000313" key="4">
    <source>
        <dbReference type="Proteomes" id="UP000274822"/>
    </source>
</evidence>
<sequence>MSTDIALPLELWTRIASFLPAPSRVFLAATCKVMHSLVTTSPSVWHTLEITPATIKAYPEFNWKSLLIVKIGEIPGFVRILPQETKRGVRILVLDGLTVHFPVLQKAFNELRQIRVLSLCNCRFITVDQLAWFFKSYNPNCAPHLTHLYLQDVIVTTRRNTHRRTIARLRASLNPSTPLFLDLELSTGCSHNRTIKALSYACRVCSAPVPHAPPAVVSPTPPAPSASRASSARPANCAPDARSAHASVALNAFDMLSVLAPGARLLLREEVRRPRLRGRAQHLHAVRYLLCLDLPQGVGPHWGGEGAKVLNWPLEMLAKWSDESEMTEVDENEGNYEDVMDLNVPYISFFEHEEELTETEELTGIDENEVFFEHDEETEEIDENEVFFEHDEETEEIDENEIFFEHVEETEALTDIDENEVFFEHDETEELAKAKEMTETEALAETEELTETDETDETRN</sequence>
<feature type="region of interest" description="Disordered" evidence="1">
    <location>
        <begin position="431"/>
        <end position="460"/>
    </location>
</feature>
<comment type="caution">
    <text evidence="3">The sequence shown here is derived from an EMBL/GenBank/DDBJ whole genome shotgun (WGS) entry which is preliminary data.</text>
</comment>
<protein>
    <recommendedName>
        <fullName evidence="2">F-box domain-containing protein</fullName>
    </recommendedName>
</protein>
<gene>
    <name evidence="3" type="ORF">BC938DRAFT_474095</name>
</gene>
<dbReference type="InterPro" id="IPR001810">
    <property type="entry name" value="F-box_dom"/>
</dbReference>
<dbReference type="SUPFAM" id="SSF81383">
    <property type="entry name" value="F-box domain"/>
    <property type="match status" value="1"/>
</dbReference>
<dbReference type="Proteomes" id="UP000274822">
    <property type="component" value="Unassembled WGS sequence"/>
</dbReference>
<name>A0A433Q2W6_9FUNG</name>
<dbReference type="EMBL" id="RBNJ01017273">
    <property type="protein sequence ID" value="RUS24117.1"/>
    <property type="molecule type" value="Genomic_DNA"/>
</dbReference>
<organism evidence="3 4">
    <name type="scientific">Jimgerdemannia flammicorona</name>
    <dbReference type="NCBI Taxonomy" id="994334"/>
    <lineage>
        <taxon>Eukaryota</taxon>
        <taxon>Fungi</taxon>
        <taxon>Fungi incertae sedis</taxon>
        <taxon>Mucoromycota</taxon>
        <taxon>Mucoromycotina</taxon>
        <taxon>Endogonomycetes</taxon>
        <taxon>Endogonales</taxon>
        <taxon>Endogonaceae</taxon>
        <taxon>Jimgerdemannia</taxon>
    </lineage>
</organism>
<dbReference type="InterPro" id="IPR036047">
    <property type="entry name" value="F-box-like_dom_sf"/>
</dbReference>
<dbReference type="Pfam" id="PF00646">
    <property type="entry name" value="F-box"/>
    <property type="match status" value="1"/>
</dbReference>
<evidence type="ECO:0000259" key="2">
    <source>
        <dbReference type="Pfam" id="PF00646"/>
    </source>
</evidence>
<keyword evidence="4" id="KW-1185">Reference proteome</keyword>
<dbReference type="AlphaFoldDB" id="A0A433Q2W6"/>
<dbReference type="InterPro" id="IPR032675">
    <property type="entry name" value="LRR_dom_sf"/>
</dbReference>
<evidence type="ECO:0000313" key="3">
    <source>
        <dbReference type="EMBL" id="RUS24117.1"/>
    </source>
</evidence>
<accession>A0A433Q2W6</accession>
<feature type="region of interest" description="Disordered" evidence="1">
    <location>
        <begin position="216"/>
        <end position="238"/>
    </location>
</feature>
<feature type="compositionally biased region" description="Low complexity" evidence="1">
    <location>
        <begin position="225"/>
        <end position="238"/>
    </location>
</feature>
<feature type="domain" description="F-box" evidence="2">
    <location>
        <begin position="7"/>
        <end position="42"/>
    </location>
</feature>
<dbReference type="Gene3D" id="3.80.10.10">
    <property type="entry name" value="Ribonuclease Inhibitor"/>
    <property type="match status" value="1"/>
</dbReference>
<reference evidence="3 4" key="1">
    <citation type="journal article" date="2018" name="New Phytol.">
        <title>Phylogenomics of Endogonaceae and evolution of mycorrhizas within Mucoromycota.</title>
        <authorList>
            <person name="Chang Y."/>
            <person name="Desiro A."/>
            <person name="Na H."/>
            <person name="Sandor L."/>
            <person name="Lipzen A."/>
            <person name="Clum A."/>
            <person name="Barry K."/>
            <person name="Grigoriev I.V."/>
            <person name="Martin F.M."/>
            <person name="Stajich J.E."/>
            <person name="Smith M.E."/>
            <person name="Bonito G."/>
            <person name="Spatafora J.W."/>
        </authorList>
    </citation>
    <scope>NUCLEOTIDE SEQUENCE [LARGE SCALE GENOMIC DNA]</scope>
    <source>
        <strain evidence="3 4">AD002</strain>
    </source>
</reference>
<feature type="compositionally biased region" description="Acidic residues" evidence="1">
    <location>
        <begin position="442"/>
        <end position="460"/>
    </location>
</feature>